<evidence type="ECO:0000313" key="2">
    <source>
        <dbReference type="EMBL" id="KNC81109.1"/>
    </source>
</evidence>
<dbReference type="EMBL" id="KQ242067">
    <property type="protein sequence ID" value="KNC81109.1"/>
    <property type="molecule type" value="Genomic_DNA"/>
</dbReference>
<dbReference type="RefSeq" id="XP_014155011.1">
    <property type="nucleotide sequence ID" value="XM_014299536.1"/>
</dbReference>
<dbReference type="GeneID" id="25907038"/>
<dbReference type="AlphaFoldDB" id="A0A0L0FWW2"/>
<dbReference type="Gene3D" id="1.10.167.10">
    <property type="entry name" value="Regulator of G-protein Signalling 4, domain 2"/>
    <property type="match status" value="1"/>
</dbReference>
<protein>
    <recommendedName>
        <fullName evidence="4">RGS domain-containing protein</fullName>
    </recommendedName>
</protein>
<dbReference type="Proteomes" id="UP000054560">
    <property type="component" value="Unassembled WGS sequence"/>
</dbReference>
<evidence type="ECO:0008006" key="4">
    <source>
        <dbReference type="Google" id="ProtNLM"/>
    </source>
</evidence>
<feature type="compositionally biased region" description="Polar residues" evidence="1">
    <location>
        <begin position="124"/>
        <end position="134"/>
    </location>
</feature>
<evidence type="ECO:0000256" key="1">
    <source>
        <dbReference type="SAM" id="MobiDB-lite"/>
    </source>
</evidence>
<feature type="region of interest" description="Disordered" evidence="1">
    <location>
        <begin position="169"/>
        <end position="203"/>
    </location>
</feature>
<feature type="region of interest" description="Disordered" evidence="1">
    <location>
        <begin position="121"/>
        <end position="140"/>
    </location>
</feature>
<reference evidence="2 3" key="1">
    <citation type="submission" date="2011-02" db="EMBL/GenBank/DDBJ databases">
        <title>The Genome Sequence of Sphaeroforma arctica JP610.</title>
        <authorList>
            <consortium name="The Broad Institute Genome Sequencing Platform"/>
            <person name="Russ C."/>
            <person name="Cuomo C."/>
            <person name="Young S.K."/>
            <person name="Zeng Q."/>
            <person name="Gargeya S."/>
            <person name="Alvarado L."/>
            <person name="Berlin A."/>
            <person name="Chapman S.B."/>
            <person name="Chen Z."/>
            <person name="Freedman E."/>
            <person name="Gellesch M."/>
            <person name="Goldberg J."/>
            <person name="Griggs A."/>
            <person name="Gujja S."/>
            <person name="Heilman E."/>
            <person name="Heiman D."/>
            <person name="Howarth C."/>
            <person name="Mehta T."/>
            <person name="Neiman D."/>
            <person name="Pearson M."/>
            <person name="Roberts A."/>
            <person name="Saif S."/>
            <person name="Shea T."/>
            <person name="Shenoy N."/>
            <person name="Sisk P."/>
            <person name="Stolte C."/>
            <person name="Sykes S."/>
            <person name="White J."/>
            <person name="Yandava C."/>
            <person name="Burger G."/>
            <person name="Gray M.W."/>
            <person name="Holland P.W.H."/>
            <person name="King N."/>
            <person name="Lang F.B.F."/>
            <person name="Roger A.J."/>
            <person name="Ruiz-Trillo I."/>
            <person name="Haas B."/>
            <person name="Nusbaum C."/>
            <person name="Birren B."/>
        </authorList>
    </citation>
    <scope>NUCLEOTIDE SEQUENCE [LARGE SCALE GENOMIC DNA]</scope>
    <source>
        <strain evidence="2 3">JP610</strain>
    </source>
</reference>
<organism evidence="2 3">
    <name type="scientific">Sphaeroforma arctica JP610</name>
    <dbReference type="NCBI Taxonomy" id="667725"/>
    <lineage>
        <taxon>Eukaryota</taxon>
        <taxon>Ichthyosporea</taxon>
        <taxon>Ichthyophonida</taxon>
        <taxon>Sphaeroforma</taxon>
    </lineage>
</organism>
<proteinExistence type="predicted"/>
<name>A0A0L0FWW2_9EUKA</name>
<sequence>MVFFQLGKEQNLELLMFWQLAEAYRNNPCVEFLVGAVDAFLITNSQYEVNLDHRYKKQVLDVYDRMIIILKQYVETKATRNEAQTLCTPDLLDKLQLGIFVLLYESTYKRSIAMLSPWGKKLSTPKSEVSSARTSEPLRSRELTVHSNSELGNIRPELKRRDSFLEKLKRRKGSGNKSTMASTAKLTSKGDESPELISEQKEEDVTVSCSKTVACSSPIPSLRFVGKGSGGDRSP</sequence>
<gene>
    <name evidence="2" type="ORF">SARC_06534</name>
</gene>
<evidence type="ECO:0000313" key="3">
    <source>
        <dbReference type="Proteomes" id="UP000054560"/>
    </source>
</evidence>
<dbReference type="InterPro" id="IPR036305">
    <property type="entry name" value="RGS_sf"/>
</dbReference>
<dbReference type="SUPFAM" id="SSF48097">
    <property type="entry name" value="Regulator of G-protein signaling, RGS"/>
    <property type="match status" value="1"/>
</dbReference>
<feature type="compositionally biased region" description="Polar residues" evidence="1">
    <location>
        <begin position="175"/>
        <end position="186"/>
    </location>
</feature>
<keyword evidence="3" id="KW-1185">Reference proteome</keyword>
<feature type="compositionally biased region" description="Basic and acidic residues" evidence="1">
    <location>
        <begin position="188"/>
        <end position="203"/>
    </location>
</feature>
<feature type="non-terminal residue" evidence="2">
    <location>
        <position position="235"/>
    </location>
</feature>
<dbReference type="InterPro" id="IPR044926">
    <property type="entry name" value="RGS_subdomain_2"/>
</dbReference>
<accession>A0A0L0FWW2</accession>